<reference evidence="10 11" key="1">
    <citation type="submission" date="2016-06" db="EMBL/GenBank/DDBJ databases">
        <authorList>
            <person name="Kjaerup R.B."/>
            <person name="Dalgaard T.S."/>
            <person name="Juul-Madsen H.R."/>
        </authorList>
    </citation>
    <scope>NUCLEOTIDE SEQUENCE [LARGE SCALE GENOMIC DNA]</scope>
    <source>
        <strain evidence="10 11">DSM 43913</strain>
    </source>
</reference>
<dbReference type="PIRSF" id="PIRSF000077">
    <property type="entry name" value="Thioredoxin"/>
    <property type="match status" value="1"/>
</dbReference>
<gene>
    <name evidence="10" type="ORF">GA0070610_5136</name>
</gene>
<feature type="site" description="Contributes to redox potential value" evidence="7">
    <location>
        <position position="39"/>
    </location>
</feature>
<evidence type="ECO:0000256" key="3">
    <source>
        <dbReference type="ARBA" id="ARBA00022982"/>
    </source>
</evidence>
<dbReference type="Proteomes" id="UP000198251">
    <property type="component" value="Chromosome I"/>
</dbReference>
<dbReference type="InterPro" id="IPR005746">
    <property type="entry name" value="Thioredoxin"/>
</dbReference>
<accession>A0A1C5GG61</accession>
<feature type="domain" description="Thioredoxin" evidence="9">
    <location>
        <begin position="1"/>
        <end position="114"/>
    </location>
</feature>
<comment type="similarity">
    <text evidence="1 6">Belongs to the thioredoxin family.</text>
</comment>
<feature type="active site" description="Nucleophile" evidence="7">
    <location>
        <position position="41"/>
    </location>
</feature>
<evidence type="ECO:0000256" key="1">
    <source>
        <dbReference type="ARBA" id="ARBA00008987"/>
    </source>
</evidence>
<protein>
    <recommendedName>
        <fullName evidence="6">Thioredoxin</fullName>
    </recommendedName>
</protein>
<name>A0A1C5GG61_MICEH</name>
<evidence type="ECO:0000256" key="2">
    <source>
        <dbReference type="ARBA" id="ARBA00022448"/>
    </source>
</evidence>
<dbReference type="Gene3D" id="3.40.30.10">
    <property type="entry name" value="Glutaredoxin"/>
    <property type="match status" value="1"/>
</dbReference>
<feature type="active site" description="Nucleophile" evidence="7">
    <location>
        <position position="38"/>
    </location>
</feature>
<feature type="site" description="Deprotonates C-terminal active site Cys" evidence="7">
    <location>
        <position position="32"/>
    </location>
</feature>
<keyword evidence="11" id="KW-1185">Reference proteome</keyword>
<proteinExistence type="inferred from homology"/>
<dbReference type="GO" id="GO:0045454">
    <property type="term" value="P:cell redox homeostasis"/>
    <property type="evidence" value="ECO:0007669"/>
    <property type="project" value="TreeGrafter"/>
</dbReference>
<dbReference type="SUPFAM" id="SSF52833">
    <property type="entry name" value="Thioredoxin-like"/>
    <property type="match status" value="1"/>
</dbReference>
<evidence type="ECO:0000256" key="8">
    <source>
        <dbReference type="PIRSR" id="PIRSR000077-4"/>
    </source>
</evidence>
<evidence type="ECO:0000256" key="7">
    <source>
        <dbReference type="PIRSR" id="PIRSR000077-1"/>
    </source>
</evidence>
<dbReference type="InterPro" id="IPR013766">
    <property type="entry name" value="Thioredoxin_domain"/>
</dbReference>
<dbReference type="RefSeq" id="WP_089002343.1">
    <property type="nucleotide sequence ID" value="NZ_JBFAAC010000007.1"/>
</dbReference>
<organism evidence="10 11">
    <name type="scientific">Micromonospora echinofusca</name>
    <dbReference type="NCBI Taxonomy" id="47858"/>
    <lineage>
        <taxon>Bacteria</taxon>
        <taxon>Bacillati</taxon>
        <taxon>Actinomycetota</taxon>
        <taxon>Actinomycetes</taxon>
        <taxon>Micromonosporales</taxon>
        <taxon>Micromonosporaceae</taxon>
        <taxon>Micromonospora</taxon>
    </lineage>
</organism>
<dbReference type="GeneID" id="95804807"/>
<dbReference type="Pfam" id="PF00085">
    <property type="entry name" value="Thioredoxin"/>
    <property type="match status" value="1"/>
</dbReference>
<dbReference type="PANTHER" id="PTHR45663">
    <property type="entry name" value="GEO12009P1"/>
    <property type="match status" value="1"/>
</dbReference>
<evidence type="ECO:0000259" key="9">
    <source>
        <dbReference type="PROSITE" id="PS51352"/>
    </source>
</evidence>
<evidence type="ECO:0000256" key="6">
    <source>
        <dbReference type="PIRNR" id="PIRNR000077"/>
    </source>
</evidence>
<dbReference type="FunFam" id="3.40.30.10:FF:000001">
    <property type="entry name" value="Thioredoxin"/>
    <property type="match status" value="1"/>
</dbReference>
<evidence type="ECO:0000256" key="5">
    <source>
        <dbReference type="ARBA" id="ARBA00023284"/>
    </source>
</evidence>
<dbReference type="EMBL" id="LT607733">
    <property type="protein sequence ID" value="SCG18785.1"/>
    <property type="molecule type" value="Genomic_DNA"/>
</dbReference>
<sequence length="115" mass="12310">MLETASDGSLTVVTDDTFATVVLAADCPVVVDFWADWCPPCRAVSRSLAELAEEFAGRMVVATIDTDANPAATRAYSVMSLPTLLVFRHGTVVGSIVGSRPKHHLRQSLARHLDG</sequence>
<feature type="disulfide bond" description="Redox-active" evidence="8">
    <location>
        <begin position="38"/>
        <end position="41"/>
    </location>
</feature>
<dbReference type="PANTHER" id="PTHR45663:SF11">
    <property type="entry name" value="GEO12009P1"/>
    <property type="match status" value="1"/>
</dbReference>
<keyword evidence="2" id="KW-0813">Transport</keyword>
<evidence type="ECO:0000256" key="4">
    <source>
        <dbReference type="ARBA" id="ARBA00023157"/>
    </source>
</evidence>
<keyword evidence="4 8" id="KW-1015">Disulfide bond</keyword>
<dbReference type="PRINTS" id="PR00421">
    <property type="entry name" value="THIOREDOXIN"/>
</dbReference>
<keyword evidence="5 8" id="KW-0676">Redox-active center</keyword>
<dbReference type="InterPro" id="IPR017937">
    <property type="entry name" value="Thioredoxin_CS"/>
</dbReference>
<dbReference type="AlphaFoldDB" id="A0A1C5GG61"/>
<dbReference type="CDD" id="cd02947">
    <property type="entry name" value="TRX_family"/>
    <property type="match status" value="1"/>
</dbReference>
<dbReference type="InterPro" id="IPR036249">
    <property type="entry name" value="Thioredoxin-like_sf"/>
</dbReference>
<dbReference type="GO" id="GO:0015035">
    <property type="term" value="F:protein-disulfide reductase activity"/>
    <property type="evidence" value="ECO:0007669"/>
    <property type="project" value="InterPro"/>
</dbReference>
<evidence type="ECO:0000313" key="11">
    <source>
        <dbReference type="Proteomes" id="UP000198251"/>
    </source>
</evidence>
<keyword evidence="3" id="KW-0249">Electron transport</keyword>
<dbReference type="PROSITE" id="PS51352">
    <property type="entry name" value="THIOREDOXIN_2"/>
    <property type="match status" value="1"/>
</dbReference>
<dbReference type="GO" id="GO:0005829">
    <property type="term" value="C:cytosol"/>
    <property type="evidence" value="ECO:0007669"/>
    <property type="project" value="TreeGrafter"/>
</dbReference>
<evidence type="ECO:0000313" key="10">
    <source>
        <dbReference type="EMBL" id="SCG18785.1"/>
    </source>
</evidence>
<feature type="site" description="Contributes to redox potential value" evidence="7">
    <location>
        <position position="40"/>
    </location>
</feature>
<dbReference type="PROSITE" id="PS00194">
    <property type="entry name" value="THIOREDOXIN_1"/>
    <property type="match status" value="1"/>
</dbReference>